<accession>G5SR00</accession>
<comment type="caution">
    <text evidence="1">The sequence shown here is derived from an EMBL/GenBank/DDBJ whole genome shotgun (WGS) entry which is preliminary data.</text>
</comment>
<keyword evidence="2" id="KW-1185">Reference proteome</keyword>
<dbReference type="AlphaFoldDB" id="G5SR00"/>
<reference evidence="1 2" key="1">
    <citation type="submission" date="2011-03" db="EMBL/GenBank/DDBJ databases">
        <authorList>
            <person name="Weinstock G."/>
            <person name="Sodergren E."/>
            <person name="Clifton S."/>
            <person name="Fulton L."/>
            <person name="Fulton B."/>
            <person name="Courtney L."/>
            <person name="Fronick C."/>
            <person name="Harrison M."/>
            <person name="Strong C."/>
            <person name="Farmer C."/>
            <person name="Delahaunty K."/>
            <person name="Markovic C."/>
            <person name="Hall O."/>
            <person name="Minx P."/>
            <person name="Tomlinson C."/>
            <person name="Mitreva M."/>
            <person name="Hou S."/>
            <person name="Chen J."/>
            <person name="Wollam A."/>
            <person name="Pepin K.H."/>
            <person name="Johnson M."/>
            <person name="Bhonagiri V."/>
            <person name="Zhang X."/>
            <person name="Suruliraj S."/>
            <person name="Warren W."/>
            <person name="Chinwalla A."/>
            <person name="Mardis E.R."/>
            <person name="Wilson R.K."/>
        </authorList>
    </citation>
    <scope>NUCLEOTIDE SEQUENCE [LARGE SCALE GENOMIC DNA]</scope>
    <source>
        <strain evidence="1 2">YIT 11840</strain>
    </source>
</reference>
<name>G5SR00_9BACT</name>
<organism evidence="1 2">
    <name type="scientific">Paraprevotella clara YIT 11840</name>
    <dbReference type="NCBI Taxonomy" id="762968"/>
    <lineage>
        <taxon>Bacteria</taxon>
        <taxon>Pseudomonadati</taxon>
        <taxon>Bacteroidota</taxon>
        <taxon>Bacteroidia</taxon>
        <taxon>Bacteroidales</taxon>
        <taxon>Prevotellaceae</taxon>
        <taxon>Paraprevotella</taxon>
    </lineage>
</organism>
<evidence type="ECO:0000313" key="2">
    <source>
        <dbReference type="Proteomes" id="UP000003598"/>
    </source>
</evidence>
<proteinExistence type="predicted"/>
<dbReference type="EMBL" id="AFFY01000022">
    <property type="protein sequence ID" value="EHH00553.1"/>
    <property type="molecule type" value="Genomic_DNA"/>
</dbReference>
<dbReference type="Proteomes" id="UP000003598">
    <property type="component" value="Unassembled WGS sequence"/>
</dbReference>
<dbReference type="HOGENOM" id="CLU_3219632_0_0_10"/>
<protein>
    <submittedName>
        <fullName evidence="1">Uncharacterized protein</fullName>
    </submittedName>
</protein>
<gene>
    <name evidence="1" type="ORF">HMPREF9441_01790</name>
</gene>
<evidence type="ECO:0000313" key="1">
    <source>
        <dbReference type="EMBL" id="EHH00553.1"/>
    </source>
</evidence>
<sequence length="44" mass="5144">MIFQSTEIDYPVSNRLLTAFLPAEKFSLKKPSHLSYLLKFNNLK</sequence>